<evidence type="ECO:0000256" key="1">
    <source>
        <dbReference type="ARBA" id="ARBA00010641"/>
    </source>
</evidence>
<evidence type="ECO:0000256" key="4">
    <source>
        <dbReference type="ARBA" id="ARBA00023163"/>
    </source>
</evidence>
<dbReference type="CDD" id="cd06171">
    <property type="entry name" value="Sigma70_r4"/>
    <property type="match status" value="1"/>
</dbReference>
<dbReference type="InterPro" id="IPR007627">
    <property type="entry name" value="RNA_pol_sigma70_r2"/>
</dbReference>
<organism evidence="7 8">
    <name type="scientific">Candidatus Nitrospira kreftii</name>
    <dbReference type="NCBI Taxonomy" id="2652173"/>
    <lineage>
        <taxon>Bacteria</taxon>
        <taxon>Pseudomonadati</taxon>
        <taxon>Nitrospirota</taxon>
        <taxon>Nitrospiria</taxon>
        <taxon>Nitrospirales</taxon>
        <taxon>Nitrospiraceae</taxon>
        <taxon>Nitrospira</taxon>
    </lineage>
</organism>
<keyword evidence="3" id="KW-0731">Sigma factor</keyword>
<dbReference type="Proteomes" id="UP000593737">
    <property type="component" value="Chromosome"/>
</dbReference>
<feature type="domain" description="RNA polymerase sigma factor 70 region 4 type 2" evidence="6">
    <location>
        <begin position="137"/>
        <end position="185"/>
    </location>
</feature>
<dbReference type="GO" id="GO:0016987">
    <property type="term" value="F:sigma factor activity"/>
    <property type="evidence" value="ECO:0007669"/>
    <property type="project" value="UniProtKB-KW"/>
</dbReference>
<protein>
    <submittedName>
        <fullName evidence="7">Uncharacterized protein</fullName>
    </submittedName>
</protein>
<accession>A0A7S8FI36</accession>
<dbReference type="SUPFAM" id="SSF88659">
    <property type="entry name" value="Sigma3 and sigma4 domains of RNA polymerase sigma factors"/>
    <property type="match status" value="1"/>
</dbReference>
<feature type="domain" description="RNA polymerase sigma-70 region 2" evidence="5">
    <location>
        <begin position="25"/>
        <end position="88"/>
    </location>
</feature>
<dbReference type="SUPFAM" id="SSF88946">
    <property type="entry name" value="Sigma2 domain of RNA polymerase sigma factors"/>
    <property type="match status" value="1"/>
</dbReference>
<dbReference type="EMBL" id="CP047423">
    <property type="protein sequence ID" value="QPD06235.1"/>
    <property type="molecule type" value="Genomic_DNA"/>
</dbReference>
<dbReference type="GO" id="GO:0006352">
    <property type="term" value="P:DNA-templated transcription initiation"/>
    <property type="evidence" value="ECO:0007669"/>
    <property type="project" value="InterPro"/>
</dbReference>
<dbReference type="GO" id="GO:0003677">
    <property type="term" value="F:DNA binding"/>
    <property type="evidence" value="ECO:0007669"/>
    <property type="project" value="InterPro"/>
</dbReference>
<dbReference type="InterPro" id="IPR013325">
    <property type="entry name" value="RNA_pol_sigma_r2"/>
</dbReference>
<dbReference type="InterPro" id="IPR014284">
    <property type="entry name" value="RNA_pol_sigma-70_dom"/>
</dbReference>
<evidence type="ECO:0000313" key="8">
    <source>
        <dbReference type="Proteomes" id="UP000593737"/>
    </source>
</evidence>
<evidence type="ECO:0000256" key="2">
    <source>
        <dbReference type="ARBA" id="ARBA00023015"/>
    </source>
</evidence>
<dbReference type="Pfam" id="PF08281">
    <property type="entry name" value="Sigma70_r4_2"/>
    <property type="match status" value="1"/>
</dbReference>
<dbReference type="InterPro" id="IPR036388">
    <property type="entry name" value="WH-like_DNA-bd_sf"/>
</dbReference>
<name>A0A7S8FI36_9BACT</name>
<sequence>MPAGLMAHCTEESTDGRTFFEEKVRGLLDQLYGAALRLAKNRDEAEDLVAEAVAKAWASRRALKDPEHFRSWIFRILTNTFLSDWRKRMVRPQTRAYDEHLADQETTYSLFDELHQPFLLWWGNPEKDFLNKLLSHDIEKAVDALPVAFRMVVVLSDMEGFSYREISEILKVPVGTVRSRLARGRGLLQKSLWEHAKEAGLIQPR</sequence>
<dbReference type="Gene3D" id="1.10.1740.10">
    <property type="match status" value="1"/>
</dbReference>
<keyword evidence="4" id="KW-0804">Transcription</keyword>
<dbReference type="AlphaFoldDB" id="A0A7S8FI36"/>
<proteinExistence type="inferred from homology"/>
<keyword evidence="2" id="KW-0805">Transcription regulation</keyword>
<dbReference type="PANTHER" id="PTHR43133:SF59">
    <property type="entry name" value="ECF RNA POLYMERASE SIGMA FACTOR SIGR"/>
    <property type="match status" value="1"/>
</dbReference>
<dbReference type="KEGG" id="nkf:Nkreftii_004009"/>
<evidence type="ECO:0000256" key="3">
    <source>
        <dbReference type="ARBA" id="ARBA00023082"/>
    </source>
</evidence>
<dbReference type="InterPro" id="IPR039425">
    <property type="entry name" value="RNA_pol_sigma-70-like"/>
</dbReference>
<evidence type="ECO:0000259" key="6">
    <source>
        <dbReference type="Pfam" id="PF08281"/>
    </source>
</evidence>
<dbReference type="NCBIfam" id="TIGR02937">
    <property type="entry name" value="sigma70-ECF"/>
    <property type="match status" value="1"/>
</dbReference>
<dbReference type="Gene3D" id="1.10.10.10">
    <property type="entry name" value="Winged helix-like DNA-binding domain superfamily/Winged helix DNA-binding domain"/>
    <property type="match status" value="1"/>
</dbReference>
<dbReference type="InterPro" id="IPR013324">
    <property type="entry name" value="RNA_pol_sigma_r3/r4-like"/>
</dbReference>
<evidence type="ECO:0000313" key="7">
    <source>
        <dbReference type="EMBL" id="QPD06235.1"/>
    </source>
</evidence>
<dbReference type="Pfam" id="PF04542">
    <property type="entry name" value="Sigma70_r2"/>
    <property type="match status" value="1"/>
</dbReference>
<dbReference type="InterPro" id="IPR013249">
    <property type="entry name" value="RNA_pol_sigma70_r4_t2"/>
</dbReference>
<evidence type="ECO:0000259" key="5">
    <source>
        <dbReference type="Pfam" id="PF04542"/>
    </source>
</evidence>
<comment type="similarity">
    <text evidence="1">Belongs to the sigma-70 factor family. ECF subfamily.</text>
</comment>
<gene>
    <name evidence="7" type="ORF">Nkreftii_004009</name>
</gene>
<dbReference type="PANTHER" id="PTHR43133">
    <property type="entry name" value="RNA POLYMERASE ECF-TYPE SIGMA FACTO"/>
    <property type="match status" value="1"/>
</dbReference>
<reference evidence="7 8" key="1">
    <citation type="journal article" date="2020" name="ISME J.">
        <title>Enrichment and physiological characterization of a novel comammox Nitrospira indicates ammonium inhibition of complete nitrification.</title>
        <authorList>
            <person name="Sakoula D."/>
            <person name="Koch H."/>
            <person name="Frank J."/>
            <person name="Jetten M.S.M."/>
            <person name="van Kessel M.A.H.J."/>
            <person name="Lucker S."/>
        </authorList>
    </citation>
    <scope>NUCLEOTIDE SEQUENCE [LARGE SCALE GENOMIC DNA]</scope>
    <source>
        <strain evidence="7">Comreactor17</strain>
    </source>
</reference>